<evidence type="ECO:0000313" key="2">
    <source>
        <dbReference type="EMBL" id="MDG3586434.1"/>
    </source>
</evidence>
<keyword evidence="1" id="KW-0472">Membrane</keyword>
<evidence type="ECO:0000256" key="1">
    <source>
        <dbReference type="SAM" id="Phobius"/>
    </source>
</evidence>
<reference evidence="2" key="1">
    <citation type="submission" date="2022-11" db="EMBL/GenBank/DDBJ databases">
        <title>High-quality draft genome sequence of Galbibacter sp. strain CMA-7.</title>
        <authorList>
            <person name="Wei L."/>
            <person name="Dong C."/>
            <person name="Shao Z."/>
        </authorList>
    </citation>
    <scope>NUCLEOTIDE SEQUENCE</scope>
    <source>
        <strain evidence="2">CMA-7</strain>
    </source>
</reference>
<gene>
    <name evidence="2" type="ORF">OSR52_11175</name>
</gene>
<dbReference type="Proteomes" id="UP001153642">
    <property type="component" value="Unassembled WGS sequence"/>
</dbReference>
<keyword evidence="1" id="KW-1133">Transmembrane helix</keyword>
<evidence type="ECO:0000313" key="3">
    <source>
        <dbReference type="Proteomes" id="UP001153642"/>
    </source>
</evidence>
<evidence type="ECO:0008006" key="4">
    <source>
        <dbReference type="Google" id="ProtNLM"/>
    </source>
</evidence>
<proteinExistence type="predicted"/>
<keyword evidence="3" id="KW-1185">Reference proteome</keyword>
<keyword evidence="1" id="KW-0812">Transmembrane</keyword>
<dbReference type="EMBL" id="JAPMUA010000003">
    <property type="protein sequence ID" value="MDG3586434.1"/>
    <property type="molecule type" value="Genomic_DNA"/>
</dbReference>
<protein>
    <recommendedName>
        <fullName evidence="4">HNH endonuclease</fullName>
    </recommendedName>
</protein>
<feature type="transmembrane region" description="Helical" evidence="1">
    <location>
        <begin position="92"/>
        <end position="111"/>
    </location>
</feature>
<dbReference type="RefSeq" id="WP_277899666.1">
    <property type="nucleotide sequence ID" value="NZ_JAPMUA010000003.1"/>
</dbReference>
<sequence>METVQKEIKEAALTNNCPECFSNEGLILTFYQKHIKSAWFKKATGEITDKIVCNNCHTTIYPVRWTEDIERVREFYLKTVENPKTYFKLTKLTIFILLGIVIAAIVVFVLIQKQLLLV</sequence>
<accession>A0ABT6FTP5</accession>
<name>A0ABT6FTP5_9FLAO</name>
<comment type="caution">
    <text evidence="2">The sequence shown here is derived from an EMBL/GenBank/DDBJ whole genome shotgun (WGS) entry which is preliminary data.</text>
</comment>
<organism evidence="2 3">
    <name type="scientific">Galbibacter pacificus</name>
    <dbReference type="NCBI Taxonomy" id="2996052"/>
    <lineage>
        <taxon>Bacteria</taxon>
        <taxon>Pseudomonadati</taxon>
        <taxon>Bacteroidota</taxon>
        <taxon>Flavobacteriia</taxon>
        <taxon>Flavobacteriales</taxon>
        <taxon>Flavobacteriaceae</taxon>
        <taxon>Galbibacter</taxon>
    </lineage>
</organism>